<dbReference type="Proteomes" id="UP000499080">
    <property type="component" value="Unassembled WGS sequence"/>
</dbReference>
<evidence type="ECO:0008006" key="4">
    <source>
        <dbReference type="Google" id="ProtNLM"/>
    </source>
</evidence>
<feature type="signal peptide" evidence="1">
    <location>
        <begin position="1"/>
        <end position="18"/>
    </location>
</feature>
<gene>
    <name evidence="2" type="ORF">AVEN_111537_1</name>
</gene>
<evidence type="ECO:0000313" key="3">
    <source>
        <dbReference type="Proteomes" id="UP000499080"/>
    </source>
</evidence>
<feature type="chain" id="PRO_5021405947" description="Secreted protein" evidence="1">
    <location>
        <begin position="19"/>
        <end position="240"/>
    </location>
</feature>
<evidence type="ECO:0000256" key="1">
    <source>
        <dbReference type="SAM" id="SignalP"/>
    </source>
</evidence>
<proteinExistence type="predicted"/>
<sequence>MWVLSLILLGLLNEASNADLGCEIEADAECGASRVLPLEIPGSEADLQRACTNLERVKQCLADFLENCSEESSTQVIDENIPKYERDLIEMKLKRDQQKLKENKKMIDLATELCRESSQLRADFVLDMACFKKVLEHEDENYPCKDSLKDVFDYLSGRDDNTLEIRNGTIYQCLDSIFNINCYLKNFANRCSSRAKDTALEIIRRGGNFEEQCPPSIRTVISGLLKDLNIVLEEKLYPEQ</sequence>
<dbReference type="EMBL" id="BGPR01006635">
    <property type="protein sequence ID" value="GBN20581.1"/>
    <property type="molecule type" value="Genomic_DNA"/>
</dbReference>
<keyword evidence="3" id="KW-1185">Reference proteome</keyword>
<dbReference type="AlphaFoldDB" id="A0A4Y2M0S7"/>
<protein>
    <recommendedName>
        <fullName evidence="4">Secreted protein</fullName>
    </recommendedName>
</protein>
<name>A0A4Y2M0S7_ARAVE</name>
<keyword evidence="1" id="KW-0732">Signal</keyword>
<reference evidence="2 3" key="1">
    <citation type="journal article" date="2019" name="Sci. Rep.">
        <title>Orb-weaving spider Araneus ventricosus genome elucidates the spidroin gene catalogue.</title>
        <authorList>
            <person name="Kono N."/>
            <person name="Nakamura H."/>
            <person name="Ohtoshi R."/>
            <person name="Moran D.A.P."/>
            <person name="Shinohara A."/>
            <person name="Yoshida Y."/>
            <person name="Fujiwara M."/>
            <person name="Mori M."/>
            <person name="Tomita M."/>
            <person name="Arakawa K."/>
        </authorList>
    </citation>
    <scope>NUCLEOTIDE SEQUENCE [LARGE SCALE GENOMIC DNA]</scope>
</reference>
<evidence type="ECO:0000313" key="2">
    <source>
        <dbReference type="EMBL" id="GBN20581.1"/>
    </source>
</evidence>
<organism evidence="2 3">
    <name type="scientific">Araneus ventricosus</name>
    <name type="common">Orbweaver spider</name>
    <name type="synonym">Epeira ventricosa</name>
    <dbReference type="NCBI Taxonomy" id="182803"/>
    <lineage>
        <taxon>Eukaryota</taxon>
        <taxon>Metazoa</taxon>
        <taxon>Ecdysozoa</taxon>
        <taxon>Arthropoda</taxon>
        <taxon>Chelicerata</taxon>
        <taxon>Arachnida</taxon>
        <taxon>Araneae</taxon>
        <taxon>Araneomorphae</taxon>
        <taxon>Entelegynae</taxon>
        <taxon>Araneoidea</taxon>
        <taxon>Araneidae</taxon>
        <taxon>Araneus</taxon>
    </lineage>
</organism>
<accession>A0A4Y2M0S7</accession>
<comment type="caution">
    <text evidence="2">The sequence shown here is derived from an EMBL/GenBank/DDBJ whole genome shotgun (WGS) entry which is preliminary data.</text>
</comment>